<keyword evidence="3" id="KW-1185">Reference proteome</keyword>
<evidence type="ECO:0000313" key="2">
    <source>
        <dbReference type="EMBL" id="EHI74137.1"/>
    </source>
</evidence>
<evidence type="ECO:0000259" key="1">
    <source>
        <dbReference type="Pfam" id="PF00857"/>
    </source>
</evidence>
<evidence type="ECO:0000313" key="3">
    <source>
        <dbReference type="Proteomes" id="UP000004322"/>
    </source>
</evidence>
<dbReference type="SUPFAM" id="SSF52499">
    <property type="entry name" value="Isochorismatase-like hydrolases"/>
    <property type="match status" value="1"/>
</dbReference>
<gene>
    <name evidence="2" type="ORF">STRCR_0893</name>
</gene>
<dbReference type="EMBL" id="AEUV02000002">
    <property type="protein sequence ID" value="EHI74137.1"/>
    <property type="molecule type" value="Genomic_DNA"/>
</dbReference>
<dbReference type="InterPro" id="IPR000868">
    <property type="entry name" value="Isochorismatase-like_dom"/>
</dbReference>
<dbReference type="Proteomes" id="UP000004322">
    <property type="component" value="Unassembled WGS sequence"/>
</dbReference>
<proteinExistence type="predicted"/>
<accession>G5JSB5</accession>
<dbReference type="Gene3D" id="3.40.50.850">
    <property type="entry name" value="Isochorismatase-like"/>
    <property type="match status" value="1"/>
</dbReference>
<name>G5JSB5_STRCG</name>
<dbReference type="STRING" id="873449.STRCR_0893"/>
<dbReference type="AlphaFoldDB" id="G5JSB5"/>
<protein>
    <recommendedName>
        <fullName evidence="1">Isochorismatase-like domain-containing protein</fullName>
    </recommendedName>
</protein>
<dbReference type="Pfam" id="PF00857">
    <property type="entry name" value="Isochorismatase"/>
    <property type="match status" value="1"/>
</dbReference>
<sequence>MKTALILIDCQQALIASLPYRLDEFIETVKESLTLAESKGWELICLRHCDEELTPGSEGWQVTEQLNLPDGVKYFDKGFNSIF</sequence>
<comment type="caution">
    <text evidence="2">The sequence shown here is derived from an EMBL/GenBank/DDBJ whole genome shotgun (WGS) entry which is preliminary data.</text>
</comment>
<reference evidence="2" key="1">
    <citation type="submission" date="2011-07" db="EMBL/GenBank/DDBJ databases">
        <authorList>
            <person name="Stanhope M.J."/>
            <person name="Durkin A.S."/>
            <person name="Hostetler J."/>
            <person name="Kim M."/>
            <person name="Radune D."/>
            <person name="Singh I."/>
            <person name="Town C.D."/>
        </authorList>
    </citation>
    <scope>NUCLEOTIDE SEQUENCE [LARGE SCALE GENOMIC DNA]</scope>
    <source>
        <strain evidence="2">HS-6</strain>
    </source>
</reference>
<organism evidence="2 3">
    <name type="scientific">Streptococcus criceti HS-6</name>
    <dbReference type="NCBI Taxonomy" id="873449"/>
    <lineage>
        <taxon>Bacteria</taxon>
        <taxon>Bacillati</taxon>
        <taxon>Bacillota</taxon>
        <taxon>Bacilli</taxon>
        <taxon>Lactobacillales</taxon>
        <taxon>Streptococcaceae</taxon>
        <taxon>Streptococcus</taxon>
    </lineage>
</organism>
<feature type="domain" description="Isochorismatase-like" evidence="1">
    <location>
        <begin position="3"/>
        <end position="83"/>
    </location>
</feature>
<dbReference type="InterPro" id="IPR036380">
    <property type="entry name" value="Isochorismatase-like_sf"/>
</dbReference>